<keyword evidence="6" id="KW-1185">Reference proteome</keyword>
<reference evidence="5" key="1">
    <citation type="submission" date="2016-11" db="EMBL/GenBank/DDBJ databases">
        <authorList>
            <person name="Jaros S."/>
            <person name="Januszkiewicz K."/>
            <person name="Wedrychowicz H."/>
        </authorList>
    </citation>
    <scope>NUCLEOTIDE SEQUENCE [LARGE SCALE GENOMIC DNA]</scope>
    <source>
        <strain evidence="5">DSM 15929</strain>
    </source>
</reference>
<evidence type="ECO:0000256" key="1">
    <source>
        <dbReference type="ARBA" id="ARBA00008361"/>
    </source>
</evidence>
<gene>
    <name evidence="5" type="ORF">SAMN02745136_05209</name>
</gene>
<dbReference type="Pfam" id="PF08241">
    <property type="entry name" value="Methyltransf_11"/>
    <property type="match status" value="1"/>
</dbReference>
<dbReference type="InterPro" id="IPR013216">
    <property type="entry name" value="Methyltransf_11"/>
</dbReference>
<dbReference type="PANTHER" id="PTHR44942:SF4">
    <property type="entry name" value="METHYLTRANSFERASE TYPE 11 DOMAIN-CONTAINING PROTEIN"/>
    <property type="match status" value="1"/>
</dbReference>
<keyword evidence="3 5" id="KW-0808">Transferase</keyword>
<protein>
    <submittedName>
        <fullName evidence="5">Methyltransferase domain-containing protein</fullName>
    </submittedName>
</protein>
<proteinExistence type="inferred from homology"/>
<dbReference type="GO" id="GO:0008757">
    <property type="term" value="F:S-adenosylmethionine-dependent methyltransferase activity"/>
    <property type="evidence" value="ECO:0007669"/>
    <property type="project" value="InterPro"/>
</dbReference>
<dbReference type="Proteomes" id="UP000184386">
    <property type="component" value="Unassembled WGS sequence"/>
</dbReference>
<dbReference type="OrthoDB" id="9797252at2"/>
<feature type="domain" description="Methyltransferase type 11" evidence="4">
    <location>
        <begin position="42"/>
        <end position="134"/>
    </location>
</feature>
<accession>A0A1M7BQB9</accession>
<dbReference type="AlphaFoldDB" id="A0A1M7BQB9"/>
<dbReference type="STRING" id="1121322.SAMN02745136_05209"/>
<dbReference type="EMBL" id="FRAC01000038">
    <property type="protein sequence ID" value="SHL57160.1"/>
    <property type="molecule type" value="Genomic_DNA"/>
</dbReference>
<dbReference type="InterPro" id="IPR051052">
    <property type="entry name" value="Diverse_substrate_MTase"/>
</dbReference>
<dbReference type="CDD" id="cd02440">
    <property type="entry name" value="AdoMet_MTases"/>
    <property type="match status" value="1"/>
</dbReference>
<dbReference type="InterPro" id="IPR029063">
    <property type="entry name" value="SAM-dependent_MTases_sf"/>
</dbReference>
<dbReference type="SUPFAM" id="SSF53335">
    <property type="entry name" value="S-adenosyl-L-methionine-dependent methyltransferases"/>
    <property type="match status" value="1"/>
</dbReference>
<dbReference type="RefSeq" id="WP_073280113.1">
    <property type="nucleotide sequence ID" value="NZ_FRAC01000038.1"/>
</dbReference>
<comment type="similarity">
    <text evidence="1">Belongs to the methyltransferase superfamily.</text>
</comment>
<keyword evidence="2 5" id="KW-0489">Methyltransferase</keyword>
<evidence type="ECO:0000313" key="6">
    <source>
        <dbReference type="Proteomes" id="UP000184386"/>
    </source>
</evidence>
<evidence type="ECO:0000259" key="4">
    <source>
        <dbReference type="Pfam" id="PF08241"/>
    </source>
</evidence>
<organism evidence="5 6">
    <name type="scientific">Anaerocolumna jejuensis DSM 15929</name>
    <dbReference type="NCBI Taxonomy" id="1121322"/>
    <lineage>
        <taxon>Bacteria</taxon>
        <taxon>Bacillati</taxon>
        <taxon>Bacillota</taxon>
        <taxon>Clostridia</taxon>
        <taxon>Lachnospirales</taxon>
        <taxon>Lachnospiraceae</taxon>
        <taxon>Anaerocolumna</taxon>
    </lineage>
</organism>
<evidence type="ECO:0000256" key="3">
    <source>
        <dbReference type="ARBA" id="ARBA00022679"/>
    </source>
</evidence>
<evidence type="ECO:0000256" key="2">
    <source>
        <dbReference type="ARBA" id="ARBA00022603"/>
    </source>
</evidence>
<name>A0A1M7BQB9_9FIRM</name>
<sequence>MDFRTIFEQVPEQFDKWRPRYCDELFTDLIAYANLDSNSEVLEVGPGTGQATEPILKTGCSYKAIELGEYFSEIMINKFNSYKNFNIVNADFETYPFRSERFDLVYSAAAFQWIPERIGYPKAYDILKSGGAFAMFMMRPDIRPGGGYTDEPLYSQIQEVYARYFHPETEYKCNLDYDARDKYGFVNLERREYLKTREYNADDYVSLIGTHSDHITLKEPNKTYFYEGIRKVILDSGNKITLYDKITMYLAKKP</sequence>
<evidence type="ECO:0000313" key="5">
    <source>
        <dbReference type="EMBL" id="SHL57160.1"/>
    </source>
</evidence>
<dbReference type="PANTHER" id="PTHR44942">
    <property type="entry name" value="METHYLTRANSF_11 DOMAIN-CONTAINING PROTEIN"/>
    <property type="match status" value="1"/>
</dbReference>
<dbReference type="Gene3D" id="3.40.50.150">
    <property type="entry name" value="Vaccinia Virus protein VP39"/>
    <property type="match status" value="1"/>
</dbReference>
<dbReference type="GO" id="GO:0032259">
    <property type="term" value="P:methylation"/>
    <property type="evidence" value="ECO:0007669"/>
    <property type="project" value="UniProtKB-KW"/>
</dbReference>